<feature type="domain" description="NuBaID C-terminal" evidence="9">
    <location>
        <begin position="212"/>
        <end position="264"/>
    </location>
</feature>
<reference evidence="11" key="2">
    <citation type="submission" date="2025-08" db="UniProtKB">
        <authorList>
            <consortium name="RefSeq"/>
        </authorList>
    </citation>
    <scope>IDENTIFICATION</scope>
    <source>
        <tissue evidence="11">Whole sample</tissue>
    </source>
</reference>
<feature type="compositionally biased region" description="Basic and acidic residues" evidence="7">
    <location>
        <begin position="334"/>
        <end position="346"/>
    </location>
</feature>
<feature type="region of interest" description="Disordered" evidence="7">
    <location>
        <begin position="388"/>
        <end position="473"/>
    </location>
</feature>
<feature type="compositionally biased region" description="Polar residues" evidence="7">
    <location>
        <begin position="391"/>
        <end position="406"/>
    </location>
</feature>
<keyword evidence="3" id="KW-0863">Zinc-finger</keyword>
<evidence type="ECO:0000259" key="9">
    <source>
        <dbReference type="Pfam" id="PF08600"/>
    </source>
</evidence>
<evidence type="ECO:0000259" key="8">
    <source>
        <dbReference type="Pfam" id="PF07967"/>
    </source>
</evidence>
<keyword evidence="10" id="KW-1185">Reference proteome</keyword>
<protein>
    <submittedName>
        <fullName evidence="11">Uncharacterized protein LOC111137100</fullName>
    </submittedName>
</protein>
<organism evidence="10 11">
    <name type="scientific">Crassostrea virginica</name>
    <name type="common">Eastern oyster</name>
    <dbReference type="NCBI Taxonomy" id="6565"/>
    <lineage>
        <taxon>Eukaryota</taxon>
        <taxon>Metazoa</taxon>
        <taxon>Spiralia</taxon>
        <taxon>Lophotrochozoa</taxon>
        <taxon>Mollusca</taxon>
        <taxon>Bivalvia</taxon>
        <taxon>Autobranchia</taxon>
        <taxon>Pteriomorphia</taxon>
        <taxon>Ostreida</taxon>
        <taxon>Ostreoidea</taxon>
        <taxon>Ostreidae</taxon>
        <taxon>Crassostrea</taxon>
    </lineage>
</organism>
<reference evidence="10" key="1">
    <citation type="submission" date="2024-06" db="UniProtKB">
        <authorList>
            <consortium name="RefSeq"/>
        </authorList>
    </citation>
    <scope>NUCLEOTIDE SEQUENCE [LARGE SCALE GENOMIC DNA]</scope>
</reference>
<evidence type="ECO:0000256" key="4">
    <source>
        <dbReference type="ARBA" id="ARBA00022833"/>
    </source>
</evidence>
<dbReference type="InterPro" id="IPR013909">
    <property type="entry name" value="NuBaID_C"/>
</dbReference>
<keyword evidence="5" id="KW-0539">Nucleus</keyword>
<feature type="compositionally biased region" description="Basic and acidic residues" evidence="7">
    <location>
        <begin position="431"/>
        <end position="445"/>
    </location>
</feature>
<proteinExistence type="predicted"/>
<name>A0A8B8EWY2_CRAVI</name>
<dbReference type="Pfam" id="PF07967">
    <property type="entry name" value="zf-C3HC"/>
    <property type="match status" value="1"/>
</dbReference>
<evidence type="ECO:0000256" key="5">
    <source>
        <dbReference type="ARBA" id="ARBA00023242"/>
    </source>
</evidence>
<evidence type="ECO:0000256" key="2">
    <source>
        <dbReference type="ARBA" id="ARBA00022723"/>
    </source>
</evidence>
<dbReference type="Proteomes" id="UP000694844">
    <property type="component" value="Chromosome 1"/>
</dbReference>
<dbReference type="Pfam" id="PF08600">
    <property type="entry name" value="NuBaID_C"/>
    <property type="match status" value="1"/>
</dbReference>
<dbReference type="OrthoDB" id="614844at2759"/>
<feature type="region of interest" description="Disordered" evidence="7">
    <location>
        <begin position="329"/>
        <end position="351"/>
    </location>
</feature>
<dbReference type="InterPro" id="IPR012935">
    <property type="entry name" value="NuBaID_N"/>
</dbReference>
<evidence type="ECO:0000313" key="11">
    <source>
        <dbReference type="RefSeq" id="XP_022344113.1"/>
    </source>
</evidence>
<keyword evidence="2" id="KW-0479">Metal-binding</keyword>
<dbReference type="AlphaFoldDB" id="A0A8B8EWY2"/>
<gene>
    <name evidence="11" type="primary">LOC111137100</name>
</gene>
<dbReference type="PANTHER" id="PTHR15835:SF6">
    <property type="entry name" value="ZINC FINGER C3HC-TYPE PROTEIN 1"/>
    <property type="match status" value="1"/>
</dbReference>
<feature type="compositionally biased region" description="Basic and acidic residues" evidence="7">
    <location>
        <begin position="407"/>
        <end position="420"/>
    </location>
</feature>
<evidence type="ECO:0000256" key="6">
    <source>
        <dbReference type="ARBA" id="ARBA00044931"/>
    </source>
</evidence>
<dbReference type="PANTHER" id="PTHR15835">
    <property type="entry name" value="NUCLEAR-INTERACTING PARTNER OF ALK"/>
    <property type="match status" value="1"/>
</dbReference>
<accession>A0A8B8EWY2</accession>
<dbReference type="GeneID" id="111137100"/>
<evidence type="ECO:0000256" key="7">
    <source>
        <dbReference type="SAM" id="MobiDB-lite"/>
    </source>
</evidence>
<comment type="subcellular location">
    <subcellularLocation>
        <location evidence="1">Nucleus</location>
    </subcellularLocation>
</comment>
<dbReference type="GO" id="GO:0008270">
    <property type="term" value="F:zinc ion binding"/>
    <property type="evidence" value="ECO:0007669"/>
    <property type="project" value="UniProtKB-KW"/>
</dbReference>
<sequence length="593" mass="66777">MAKRQDGNPFPSEAVQIENLLLNLKHRNKRKLADCDTDADSHDSRDRDAFFQRVQTFSIITWFGKPPVLSPIQCAKYGWVNIESDMLQCKVCRAVICATLPVNFDPKVYHTFVKKLTEKLKIGHEPACKWRSNPTPDSLINVPTHDKAEVREDYKRRLQGLLSVGNKLPYLNIVSIESQGIMDSTLTSLAEYFLESSLDRETTIDLALMKRASIISLCGFKIRSEDAEDIMTCDFCQRSIGLWNYKSPHWNQTHKDSDYDAIADSESMQREETDTENNQSTERVLSDSVDKEIDGNGHFNPETHKIIDSVQEESAKVTCLENGVQVQGNGDALDIGRSESDRRNGDETENCNTVTHCDVTENSSEKTKELIESNKDVNGAKVSTDIGEFISGTNGVDSTNSLSESPTEGKDSDTDHEKGKNGGQIVGNKSQTDDRCIENEHDTDKNLPMVKSNGHCGENVKEKSPSESTEVDSVQIQCPLTVLRTNSTEDTQTEERRRKRMKLEEKDSFDPVAEHRTWCSWLQKSCDTSPWKQFGSEAVAPWKKILYIVCPSLKDTNQDSMSLNSQYKQVSPVAALGRVRRILNDWTGENLDD</sequence>
<comment type="function">
    <text evidence="6">Required for proper positioning of a substantial amount of TPR at the nuclear basket (NB) through interaction with TPR.</text>
</comment>
<evidence type="ECO:0000256" key="3">
    <source>
        <dbReference type="ARBA" id="ARBA00022771"/>
    </source>
</evidence>
<dbReference type="KEGG" id="cvn:111137100"/>
<dbReference type="RefSeq" id="XP_022344113.1">
    <property type="nucleotide sequence ID" value="XM_022488405.1"/>
</dbReference>
<feature type="domain" description="C3HC-type" evidence="8">
    <location>
        <begin position="45"/>
        <end position="171"/>
    </location>
</feature>
<evidence type="ECO:0000256" key="1">
    <source>
        <dbReference type="ARBA" id="ARBA00004123"/>
    </source>
</evidence>
<evidence type="ECO:0000313" key="10">
    <source>
        <dbReference type="Proteomes" id="UP000694844"/>
    </source>
</evidence>
<dbReference type="GO" id="GO:0005634">
    <property type="term" value="C:nucleus"/>
    <property type="evidence" value="ECO:0007669"/>
    <property type="project" value="UniProtKB-SubCell"/>
</dbReference>
<keyword evidence="4" id="KW-0862">Zinc</keyword>